<gene>
    <name evidence="2" type="ORF">HCT14_08350</name>
</gene>
<organism evidence="2 3">
    <name type="scientific">Entomospira entomophila</name>
    <dbReference type="NCBI Taxonomy" id="2719988"/>
    <lineage>
        <taxon>Bacteria</taxon>
        <taxon>Pseudomonadati</taxon>
        <taxon>Spirochaetota</taxon>
        <taxon>Spirochaetia</taxon>
        <taxon>Spirochaetales</taxon>
        <taxon>Spirochaetaceae</taxon>
        <taxon>Entomospira</taxon>
    </lineage>
</organism>
<reference evidence="2 3" key="1">
    <citation type="submission" date="2020-03" db="EMBL/GenBank/DDBJ databases">
        <title>Spirochaetal bacteria isolated from arthropods constitute a novel genus Entomospira genus novum within the order Spirochaetales.</title>
        <authorList>
            <person name="Grana-Miraglia L."/>
            <person name="Sikutova S."/>
            <person name="Fingerle V."/>
            <person name="Sing A."/>
            <person name="Castillo-Ramirez S."/>
            <person name="Margos G."/>
            <person name="Rudolf I."/>
        </authorList>
    </citation>
    <scope>NUCLEOTIDE SEQUENCE [LARGE SCALE GENOMIC DNA]</scope>
    <source>
        <strain evidence="2 3">BR193</strain>
    </source>
</reference>
<dbReference type="EMBL" id="JAATLJ010000004">
    <property type="protein sequence ID" value="NIZ41518.1"/>
    <property type="molecule type" value="Genomic_DNA"/>
</dbReference>
<dbReference type="GO" id="GO:0019068">
    <property type="term" value="P:virion assembly"/>
    <property type="evidence" value="ECO:0007669"/>
    <property type="project" value="InterPro"/>
</dbReference>
<evidence type="ECO:0000313" key="3">
    <source>
        <dbReference type="Proteomes" id="UP000711995"/>
    </source>
</evidence>
<proteinExistence type="predicted"/>
<feature type="region of interest" description="Disordered" evidence="1">
    <location>
        <begin position="502"/>
        <end position="527"/>
    </location>
</feature>
<evidence type="ECO:0000313" key="2">
    <source>
        <dbReference type="EMBL" id="NIZ41518.1"/>
    </source>
</evidence>
<dbReference type="RefSeq" id="WP_167701140.1">
    <property type="nucleotide sequence ID" value="NZ_CP118177.1"/>
</dbReference>
<dbReference type="GO" id="GO:0005198">
    <property type="term" value="F:structural molecule activity"/>
    <property type="evidence" value="ECO:0007669"/>
    <property type="project" value="InterPro"/>
</dbReference>
<sequence>MVKSSQAKSHKKPSLFAWLRPSKKQEEMPRLAQPYRVQQVQYVGQVSSQGRYFEQIDHQEHLILCREAYFQNNHARIYINRQVSMIVNDGLTLQFNPLWSHINVNLDFKAQQAKQIEVQERWYLWASSLACMLKGDMNFHVAQHELYKMLLRDGEFFVLLHRQFDDNLVNPLRIQIVATDALPYDLAGDFVADATARGNYIDHGIEFNLHGQPVAYYFMQQDRSIKRIPAYAPDGRRWVIHVKRGDYLNSSRGVSDLVNHLPTLAKIRDFEQNELTASKLNAQIAAYVRPSQDRVTQTDIMFGIDEDEDDTRQKDSHVIPNIPGMVVQQMAAGEDLLPFGANSIRPSSNVVDFVNSQSEAMMVSAGMPMSVARLHMNKSYSASRAELALFETFRKHRIEEFASKFLNVIFEQWLHEEVIYNDLLLVGYSNPKKRKYFMNLTWHPDPIPNLDPLKSAKAMEILIANGITTHEKATRDHNDGNWDDNIEHLARELEKMRELGILAKSAPKAEAEEKEKEKDAEEEENDE</sequence>
<feature type="compositionally biased region" description="Basic and acidic residues" evidence="1">
    <location>
        <begin position="507"/>
        <end position="519"/>
    </location>
</feature>
<dbReference type="InterPro" id="IPR006429">
    <property type="entry name" value="Phage_lambda_portal"/>
</dbReference>
<dbReference type="Proteomes" id="UP000711995">
    <property type="component" value="Unassembled WGS sequence"/>
</dbReference>
<accession>A0A968KS73</accession>
<evidence type="ECO:0000256" key="1">
    <source>
        <dbReference type="SAM" id="MobiDB-lite"/>
    </source>
</evidence>
<dbReference type="AlphaFoldDB" id="A0A968KS73"/>
<protein>
    <submittedName>
        <fullName evidence="2">Phage portal protein</fullName>
    </submittedName>
</protein>
<keyword evidence="3" id="KW-1185">Reference proteome</keyword>
<name>A0A968KS73_9SPIO</name>
<dbReference type="Pfam" id="PF05136">
    <property type="entry name" value="Phage_portal_2"/>
    <property type="match status" value="1"/>
</dbReference>
<comment type="caution">
    <text evidence="2">The sequence shown here is derived from an EMBL/GenBank/DDBJ whole genome shotgun (WGS) entry which is preliminary data.</text>
</comment>